<dbReference type="Pfam" id="PF04577">
    <property type="entry name" value="Glyco_transf_61"/>
    <property type="match status" value="1"/>
</dbReference>
<keyword evidence="4" id="KW-0175">Coiled coil</keyword>
<comment type="caution">
    <text evidence="7">The sequence shown here is derived from an EMBL/GenBank/DDBJ whole genome shotgun (WGS) entry which is preliminary data.</text>
</comment>
<keyword evidence="3" id="KW-0325">Glycoprotein</keyword>
<sequence>MNRRPIFLLPLLFVSILLVLSNYYTSFHLKSQSVDDSFSPPQIEVHRTHPQTHGNYTQTSLSNTSQHHVNSTATNIDIAKYFNLTFPKKNNNADPFAPQKRTGTVWTSPTKHQDNNEKYHWWQYSDTCFAVDDICRAFQNQWFYNRKYHTNNINQQHQPSFELKYMPYAYSRGTWADTRIQMNVDSTSQFVPWEKLKELNVCQVSPVPYHVVLQSNYNDMIGEFYLRTMLDLYKLISSTHTSISQDETQYYVHIAYENKKMLDAHKLMLSGMHPLRPTGNNAVHPNSSIRWAKSAVDLMEPEHDGVCQCYSKLIFCGYNATYTRQSLHNTSDNSTQNKFDLWPSTFVDAASTEIKGVTSSCDPISPLLAQDPYKCQVYAKLKAYLLSNIESHYNNIEDSVAEYRRQILRERNLINESYNGDTREWAVVGLAQRSSRRVWLNLTQIMDVCNNNSQFRYQNDTQANVVCIEVNVENTTTPHEQFLLHRSLDALIGVHGAQMTQALFMRPTAHVLELLPWIPSIRKVHCSFVFRVPLCMSYKAYGRGSWTARTSIPTPIGIMFHNTDLNHYGYSLNRSSLLLCEGVSSSPELDKECLTSKENADKFAWDKRDFRVNHSVVMEFIKRFVLRTAHVCKDLIDEARREFVMYNVWCRNESDSSDGAPLELKHFYR</sequence>
<evidence type="ECO:0000256" key="2">
    <source>
        <dbReference type="ARBA" id="ARBA00022679"/>
    </source>
</evidence>
<dbReference type="PANTHER" id="PTHR20961:SF140">
    <property type="entry name" value="GLYCOSYLTRANSFERASE"/>
    <property type="match status" value="1"/>
</dbReference>
<accession>A0ABD3PZX3</accession>
<feature type="chain" id="PRO_5044848213" description="Glycosyltransferase 61 catalytic domain-containing protein" evidence="5">
    <location>
        <begin position="22"/>
        <end position="669"/>
    </location>
</feature>
<feature type="signal peptide" evidence="5">
    <location>
        <begin position="1"/>
        <end position="21"/>
    </location>
</feature>
<keyword evidence="8" id="KW-1185">Reference proteome</keyword>
<feature type="domain" description="Glycosyltransferase 61 catalytic" evidence="6">
    <location>
        <begin position="405"/>
        <end position="511"/>
    </location>
</feature>
<organism evidence="7 8">
    <name type="scientific">Cyclotella atomus</name>
    <dbReference type="NCBI Taxonomy" id="382360"/>
    <lineage>
        <taxon>Eukaryota</taxon>
        <taxon>Sar</taxon>
        <taxon>Stramenopiles</taxon>
        <taxon>Ochrophyta</taxon>
        <taxon>Bacillariophyta</taxon>
        <taxon>Coscinodiscophyceae</taxon>
        <taxon>Thalassiosirophycidae</taxon>
        <taxon>Stephanodiscales</taxon>
        <taxon>Stephanodiscaceae</taxon>
        <taxon>Cyclotella</taxon>
    </lineage>
</organism>
<proteinExistence type="predicted"/>
<dbReference type="GO" id="GO:0016757">
    <property type="term" value="F:glycosyltransferase activity"/>
    <property type="evidence" value="ECO:0007669"/>
    <property type="project" value="UniProtKB-KW"/>
</dbReference>
<gene>
    <name evidence="7" type="ORF">ACHAWO_002101</name>
</gene>
<evidence type="ECO:0000256" key="4">
    <source>
        <dbReference type="SAM" id="Coils"/>
    </source>
</evidence>
<keyword evidence="1" id="KW-0328">Glycosyltransferase</keyword>
<keyword evidence="5" id="KW-0732">Signal</keyword>
<evidence type="ECO:0000313" key="8">
    <source>
        <dbReference type="Proteomes" id="UP001530400"/>
    </source>
</evidence>
<name>A0ABD3PZX3_9STRA</name>
<dbReference type="Proteomes" id="UP001530400">
    <property type="component" value="Unassembled WGS sequence"/>
</dbReference>
<evidence type="ECO:0000313" key="7">
    <source>
        <dbReference type="EMBL" id="KAL3793490.1"/>
    </source>
</evidence>
<dbReference type="InterPro" id="IPR007657">
    <property type="entry name" value="Glycosyltransferase_61"/>
</dbReference>
<keyword evidence="2" id="KW-0808">Transferase</keyword>
<reference evidence="7 8" key="1">
    <citation type="submission" date="2024-10" db="EMBL/GenBank/DDBJ databases">
        <title>Updated reference genomes for cyclostephanoid diatoms.</title>
        <authorList>
            <person name="Roberts W.R."/>
            <person name="Alverson A.J."/>
        </authorList>
    </citation>
    <scope>NUCLEOTIDE SEQUENCE [LARGE SCALE GENOMIC DNA]</scope>
    <source>
        <strain evidence="7 8">AJA010-31</strain>
    </source>
</reference>
<dbReference type="EMBL" id="JALLPJ020000389">
    <property type="protein sequence ID" value="KAL3793490.1"/>
    <property type="molecule type" value="Genomic_DNA"/>
</dbReference>
<evidence type="ECO:0000256" key="1">
    <source>
        <dbReference type="ARBA" id="ARBA00022676"/>
    </source>
</evidence>
<protein>
    <recommendedName>
        <fullName evidence="6">Glycosyltransferase 61 catalytic domain-containing protein</fullName>
    </recommendedName>
</protein>
<dbReference type="PANTHER" id="PTHR20961">
    <property type="entry name" value="GLYCOSYLTRANSFERASE"/>
    <property type="match status" value="1"/>
</dbReference>
<evidence type="ECO:0000256" key="5">
    <source>
        <dbReference type="SAM" id="SignalP"/>
    </source>
</evidence>
<dbReference type="AlphaFoldDB" id="A0ABD3PZX3"/>
<evidence type="ECO:0000256" key="3">
    <source>
        <dbReference type="ARBA" id="ARBA00023180"/>
    </source>
</evidence>
<dbReference type="InterPro" id="IPR049625">
    <property type="entry name" value="Glyco_transf_61_cat"/>
</dbReference>
<feature type="coiled-coil region" evidence="4">
    <location>
        <begin position="386"/>
        <end position="413"/>
    </location>
</feature>
<evidence type="ECO:0000259" key="6">
    <source>
        <dbReference type="Pfam" id="PF04577"/>
    </source>
</evidence>